<keyword evidence="1" id="KW-0677">Repeat</keyword>
<dbReference type="GO" id="GO:0045944">
    <property type="term" value="P:positive regulation of transcription by RNA polymerase II"/>
    <property type="evidence" value="ECO:0007669"/>
    <property type="project" value="TreeGrafter"/>
</dbReference>
<feature type="transmembrane region" description="Helical" evidence="4">
    <location>
        <begin position="395"/>
        <end position="417"/>
    </location>
</feature>
<dbReference type="EMBL" id="CAJPWZ010002187">
    <property type="protein sequence ID" value="CAG2232666.1"/>
    <property type="molecule type" value="Genomic_DNA"/>
</dbReference>
<keyword evidence="2 3" id="KW-0040">ANK repeat</keyword>
<proteinExistence type="predicted"/>
<dbReference type="InterPro" id="IPR036770">
    <property type="entry name" value="Ankyrin_rpt-contain_sf"/>
</dbReference>
<dbReference type="Gene3D" id="1.25.40.20">
    <property type="entry name" value="Ankyrin repeat-containing domain"/>
    <property type="match status" value="3"/>
</dbReference>
<evidence type="ECO:0000256" key="1">
    <source>
        <dbReference type="ARBA" id="ARBA00022737"/>
    </source>
</evidence>
<keyword evidence="6" id="KW-1185">Reference proteome</keyword>
<evidence type="ECO:0000313" key="5">
    <source>
        <dbReference type="EMBL" id="CAG2232666.1"/>
    </source>
</evidence>
<organism evidence="5 6">
    <name type="scientific">Mytilus edulis</name>
    <name type="common">Blue mussel</name>
    <dbReference type="NCBI Taxonomy" id="6550"/>
    <lineage>
        <taxon>Eukaryota</taxon>
        <taxon>Metazoa</taxon>
        <taxon>Spiralia</taxon>
        <taxon>Lophotrochozoa</taxon>
        <taxon>Mollusca</taxon>
        <taxon>Bivalvia</taxon>
        <taxon>Autobranchia</taxon>
        <taxon>Pteriomorphia</taxon>
        <taxon>Mytilida</taxon>
        <taxon>Mytiloidea</taxon>
        <taxon>Mytilidae</taxon>
        <taxon>Mytilinae</taxon>
        <taxon>Mytilus</taxon>
    </lineage>
</organism>
<protein>
    <submittedName>
        <fullName evidence="5">Uncharacterized protein</fullName>
    </submittedName>
</protein>
<keyword evidence="4" id="KW-1133">Transmembrane helix</keyword>
<dbReference type="Proteomes" id="UP000683360">
    <property type="component" value="Unassembled WGS sequence"/>
</dbReference>
<feature type="repeat" description="ANK" evidence="3">
    <location>
        <begin position="141"/>
        <end position="173"/>
    </location>
</feature>
<dbReference type="PROSITE" id="PS50297">
    <property type="entry name" value="ANK_REP_REGION"/>
    <property type="match status" value="1"/>
</dbReference>
<sequence length="460" mass="52548">MIDRGADVNSLESQYALKRLVNNGRDLEFFEFLMNNGIKMNFVDSERKSLLFYAIKSKNLTIQTFLVKKDSGLHALHEAIYHSNIENVKAFLSNHSINLVSNNGWSLFHFAAYKNDIAMFEIIFATAMRNKLFAIDKRDKIGWSPLHLASVLSNYEAVNFLMSKGANASLVDRDGKTPVHLSCNERITSSLLKFSVCPAEETTRPEEHSTEGRYRHTDVKPKDITKDKATSISIVLTEAEKAWIYTNEIIIANSFDFKQYDEQKWTAHANYHPVHQDVVIEIPESTKNCHLPSKRLIYVILMNILYLLSSNVKCRKEIDTPDQEGNTNLHAAASMPNEDDSIASLKILLERGDNPLFYNNDGCLPSDVAFYSRSYKVKRFLYNYLMYSAEREMRILAFISILTLLVAVSLYSLAYFVCPGYRNGDANNISNDFSVSFLSNYSKTLYIVTIIFTQTKTIFH</sequence>
<gene>
    <name evidence="5" type="ORF">MEDL_45224</name>
</gene>
<keyword evidence="4" id="KW-0812">Transmembrane</keyword>
<dbReference type="InterPro" id="IPR002110">
    <property type="entry name" value="Ankyrin_rpt"/>
</dbReference>
<dbReference type="InterPro" id="IPR050663">
    <property type="entry name" value="Ankyrin-SOCS_Box"/>
</dbReference>
<name>A0A8S3TV33_MYTED</name>
<dbReference type="PROSITE" id="PS50088">
    <property type="entry name" value="ANK_REPEAT"/>
    <property type="match status" value="2"/>
</dbReference>
<evidence type="ECO:0000313" key="6">
    <source>
        <dbReference type="Proteomes" id="UP000683360"/>
    </source>
</evidence>
<dbReference type="GO" id="GO:0005634">
    <property type="term" value="C:nucleus"/>
    <property type="evidence" value="ECO:0007669"/>
    <property type="project" value="TreeGrafter"/>
</dbReference>
<dbReference type="OrthoDB" id="341259at2759"/>
<reference evidence="5" key="1">
    <citation type="submission" date="2021-03" db="EMBL/GenBank/DDBJ databases">
        <authorList>
            <person name="Bekaert M."/>
        </authorList>
    </citation>
    <scope>NUCLEOTIDE SEQUENCE</scope>
</reference>
<evidence type="ECO:0000256" key="2">
    <source>
        <dbReference type="ARBA" id="ARBA00023043"/>
    </source>
</evidence>
<dbReference type="AlphaFoldDB" id="A0A8S3TV33"/>
<accession>A0A8S3TV33</accession>
<dbReference type="PANTHER" id="PTHR24193:SF121">
    <property type="entry name" value="ADA2A-CONTAINING COMPLEX COMPONENT 3, ISOFORM D"/>
    <property type="match status" value="1"/>
</dbReference>
<evidence type="ECO:0000256" key="4">
    <source>
        <dbReference type="SAM" id="Phobius"/>
    </source>
</evidence>
<comment type="caution">
    <text evidence="5">The sequence shown here is derived from an EMBL/GenBank/DDBJ whole genome shotgun (WGS) entry which is preliminary data.</text>
</comment>
<dbReference type="GO" id="GO:0000976">
    <property type="term" value="F:transcription cis-regulatory region binding"/>
    <property type="evidence" value="ECO:0007669"/>
    <property type="project" value="TreeGrafter"/>
</dbReference>
<keyword evidence="4" id="KW-0472">Membrane</keyword>
<dbReference type="SMART" id="SM00248">
    <property type="entry name" value="ANK"/>
    <property type="match status" value="6"/>
</dbReference>
<dbReference type="PANTHER" id="PTHR24193">
    <property type="entry name" value="ANKYRIN REPEAT PROTEIN"/>
    <property type="match status" value="1"/>
</dbReference>
<dbReference type="SUPFAM" id="SSF48403">
    <property type="entry name" value="Ankyrin repeat"/>
    <property type="match status" value="2"/>
</dbReference>
<dbReference type="Pfam" id="PF12796">
    <property type="entry name" value="Ank_2"/>
    <property type="match status" value="1"/>
</dbReference>
<evidence type="ECO:0000256" key="3">
    <source>
        <dbReference type="PROSITE-ProRule" id="PRU00023"/>
    </source>
</evidence>
<feature type="repeat" description="ANK" evidence="3">
    <location>
        <begin position="324"/>
        <end position="360"/>
    </location>
</feature>